<evidence type="ECO:0000313" key="1">
    <source>
        <dbReference type="EMBL" id="QQP85693.1"/>
    </source>
</evidence>
<organism evidence="1 2">
    <name type="scientific">Entomomonas asaccharolytica</name>
    <dbReference type="NCBI Taxonomy" id="2785331"/>
    <lineage>
        <taxon>Bacteria</taxon>
        <taxon>Pseudomonadati</taxon>
        <taxon>Pseudomonadota</taxon>
        <taxon>Gammaproteobacteria</taxon>
        <taxon>Pseudomonadales</taxon>
        <taxon>Pseudomonadaceae</taxon>
        <taxon>Entomomonas</taxon>
    </lineage>
</organism>
<dbReference type="KEGG" id="eaz:JHT90_00045"/>
<keyword evidence="2" id="KW-1185">Reference proteome</keyword>
<evidence type="ECO:0000313" key="2">
    <source>
        <dbReference type="Proteomes" id="UP000595278"/>
    </source>
</evidence>
<dbReference type="AlphaFoldDB" id="A0A974NFG0"/>
<dbReference type="Proteomes" id="UP000595278">
    <property type="component" value="Chromosome"/>
</dbReference>
<accession>A0A974NFG0</accession>
<reference evidence="1 2" key="1">
    <citation type="submission" date="2021-01" db="EMBL/GenBank/DDBJ databases">
        <title>Entomomonas sp. F2A isolated from a house cricket (Acheta domesticus).</title>
        <authorList>
            <person name="Spergser J."/>
            <person name="Busse H.-J."/>
        </authorList>
    </citation>
    <scope>NUCLEOTIDE SEQUENCE [LARGE SCALE GENOMIC DNA]</scope>
    <source>
        <strain evidence="1 2">F2A</strain>
    </source>
</reference>
<gene>
    <name evidence="1" type="ORF">JHT90_00045</name>
</gene>
<protein>
    <submittedName>
        <fullName evidence="1">Uncharacterized protein</fullName>
    </submittedName>
</protein>
<dbReference type="RefSeq" id="WP_201092557.1">
    <property type="nucleotide sequence ID" value="NZ_CP067393.1"/>
</dbReference>
<sequence length="96" mass="10622">MTKPTNSARFIPLNYVSQGNSENVLFYDAEASHDAIYECATARLKAVIDLLEELHELKTITSTSASALSIVTSLLLNDVYTLFEELNPSALESIRK</sequence>
<proteinExistence type="predicted"/>
<name>A0A974NFG0_9GAMM</name>
<dbReference type="EMBL" id="CP067393">
    <property type="protein sequence ID" value="QQP85693.1"/>
    <property type="molecule type" value="Genomic_DNA"/>
</dbReference>